<dbReference type="EMBL" id="CP054021">
    <property type="protein sequence ID" value="QKK15350.1"/>
    <property type="molecule type" value="Genomic_DNA"/>
</dbReference>
<evidence type="ECO:0000256" key="4">
    <source>
        <dbReference type="ARBA" id="ARBA00022475"/>
    </source>
</evidence>
<keyword evidence="6 9" id="KW-0067">ATP-binding</keyword>
<evidence type="ECO:0000256" key="2">
    <source>
        <dbReference type="ARBA" id="ARBA00005417"/>
    </source>
</evidence>
<dbReference type="InterPro" id="IPR003439">
    <property type="entry name" value="ABC_transporter-like_ATP-bd"/>
</dbReference>
<protein>
    <submittedName>
        <fullName evidence="9">ABC transporter ATP-binding protein</fullName>
    </submittedName>
</protein>
<keyword evidence="10" id="KW-1185">Reference proteome</keyword>
<evidence type="ECO:0000256" key="1">
    <source>
        <dbReference type="ARBA" id="ARBA00004417"/>
    </source>
</evidence>
<dbReference type="PROSITE" id="PS00211">
    <property type="entry name" value="ABC_TRANSPORTER_1"/>
    <property type="match status" value="1"/>
</dbReference>
<keyword evidence="4" id="KW-1003">Cell membrane</keyword>
<accession>A0ABX6P8J5</accession>
<sequence length="337" mass="36360">MLHVNGAVVGDGAASTAESSTPLLDVQDLNVSFPGPQGAVQMVRGLSYSIARGKTLGIVGESGCGKTMTSLALLGLVAGGGRVDGTIDFNGRDLAKFTQRQWQQVRGREIAMIFQEPMTAMNPVMPVGRQIAEVLVKHEKLRKVAAHGRAVDLLAQVGIPSPARRAEDYPHQLSGGMRQRAMIAMALACRPQLLIADEPTTALDVTIQAQILDLMLTLQDDAQMSIQFISHNLAVISEIADSIMVMYAGTAVEYAPADELFANPLHPYTQGLIQTLPDPDKRVERLYVIPGRVTSDITTGCRFARRCPFADDGCRQIEPDLLEVAPGHKVACRKVKP</sequence>
<keyword evidence="3" id="KW-0813">Transport</keyword>
<dbReference type="Gene3D" id="3.40.50.300">
    <property type="entry name" value="P-loop containing nucleotide triphosphate hydrolases"/>
    <property type="match status" value="1"/>
</dbReference>
<comment type="subcellular location">
    <subcellularLocation>
        <location evidence="1">Cell inner membrane</location>
        <topology evidence="1">Peripheral membrane protein</topology>
    </subcellularLocation>
</comment>
<dbReference type="NCBIfam" id="TIGR01727">
    <property type="entry name" value="oligo_HPY"/>
    <property type="match status" value="1"/>
</dbReference>
<dbReference type="SMART" id="SM00382">
    <property type="entry name" value="AAA"/>
    <property type="match status" value="1"/>
</dbReference>
<dbReference type="GO" id="GO:0005524">
    <property type="term" value="F:ATP binding"/>
    <property type="evidence" value="ECO:0007669"/>
    <property type="project" value="UniProtKB-KW"/>
</dbReference>
<evidence type="ECO:0000256" key="7">
    <source>
        <dbReference type="ARBA" id="ARBA00023136"/>
    </source>
</evidence>
<dbReference type="PANTHER" id="PTHR43297">
    <property type="entry name" value="OLIGOPEPTIDE TRANSPORT ATP-BINDING PROTEIN APPD"/>
    <property type="match status" value="1"/>
</dbReference>
<evidence type="ECO:0000259" key="8">
    <source>
        <dbReference type="PROSITE" id="PS50893"/>
    </source>
</evidence>
<organism evidence="9 10">
    <name type="scientific">Rhizobium indicum</name>
    <dbReference type="NCBI Taxonomy" id="2583231"/>
    <lineage>
        <taxon>Bacteria</taxon>
        <taxon>Pseudomonadati</taxon>
        <taxon>Pseudomonadota</taxon>
        <taxon>Alphaproteobacteria</taxon>
        <taxon>Hyphomicrobiales</taxon>
        <taxon>Rhizobiaceae</taxon>
        <taxon>Rhizobium/Agrobacterium group</taxon>
        <taxon>Rhizobium</taxon>
    </lineage>
</organism>
<reference evidence="9 10" key="1">
    <citation type="submission" date="2020-05" db="EMBL/GenBank/DDBJ databases">
        <title>Genome sequences of pea root nodulating Rhizobium spp.</title>
        <authorList>
            <person name="Rahi P."/>
        </authorList>
    </citation>
    <scope>NUCLEOTIDE SEQUENCE [LARGE SCALE GENOMIC DNA]</scope>
    <source>
        <strain evidence="10">JKLM 12A2</strain>
    </source>
</reference>
<proteinExistence type="inferred from homology"/>
<dbReference type="Proteomes" id="UP000305673">
    <property type="component" value="Chromosome"/>
</dbReference>
<dbReference type="InterPro" id="IPR017871">
    <property type="entry name" value="ABC_transporter-like_CS"/>
</dbReference>
<dbReference type="InterPro" id="IPR050388">
    <property type="entry name" value="ABC_Ni/Peptide_Import"/>
</dbReference>
<dbReference type="InterPro" id="IPR003593">
    <property type="entry name" value="AAA+_ATPase"/>
</dbReference>
<evidence type="ECO:0000313" key="9">
    <source>
        <dbReference type="EMBL" id="QKK15350.1"/>
    </source>
</evidence>
<dbReference type="InterPro" id="IPR013563">
    <property type="entry name" value="Oligopep_ABC_C"/>
</dbReference>
<dbReference type="InterPro" id="IPR027417">
    <property type="entry name" value="P-loop_NTPase"/>
</dbReference>
<dbReference type="Pfam" id="PF08352">
    <property type="entry name" value="oligo_HPY"/>
    <property type="match status" value="1"/>
</dbReference>
<gene>
    <name evidence="9" type="ORF">FFM53_002660</name>
</gene>
<dbReference type="PROSITE" id="PS50893">
    <property type="entry name" value="ABC_TRANSPORTER_2"/>
    <property type="match status" value="1"/>
</dbReference>
<feature type="domain" description="ABC transporter" evidence="8">
    <location>
        <begin position="26"/>
        <end position="273"/>
    </location>
</feature>
<name>A0ABX6P8J5_9HYPH</name>
<evidence type="ECO:0000313" key="10">
    <source>
        <dbReference type="Proteomes" id="UP000305673"/>
    </source>
</evidence>
<keyword evidence="5" id="KW-0547">Nucleotide-binding</keyword>
<evidence type="ECO:0000256" key="3">
    <source>
        <dbReference type="ARBA" id="ARBA00022448"/>
    </source>
</evidence>
<keyword evidence="7" id="KW-0472">Membrane</keyword>
<dbReference type="PANTHER" id="PTHR43297:SF2">
    <property type="entry name" value="DIPEPTIDE TRANSPORT ATP-BINDING PROTEIN DPPD"/>
    <property type="match status" value="1"/>
</dbReference>
<dbReference type="SUPFAM" id="SSF52540">
    <property type="entry name" value="P-loop containing nucleoside triphosphate hydrolases"/>
    <property type="match status" value="1"/>
</dbReference>
<comment type="similarity">
    <text evidence="2">Belongs to the ABC transporter superfamily.</text>
</comment>
<dbReference type="CDD" id="cd03257">
    <property type="entry name" value="ABC_NikE_OppD_transporters"/>
    <property type="match status" value="1"/>
</dbReference>
<dbReference type="Pfam" id="PF00005">
    <property type="entry name" value="ABC_tran"/>
    <property type="match status" value="1"/>
</dbReference>
<evidence type="ECO:0000256" key="6">
    <source>
        <dbReference type="ARBA" id="ARBA00022840"/>
    </source>
</evidence>
<evidence type="ECO:0000256" key="5">
    <source>
        <dbReference type="ARBA" id="ARBA00022741"/>
    </source>
</evidence>
<dbReference type="RefSeq" id="WP_138389290.1">
    <property type="nucleotide sequence ID" value="NZ_CP054021.1"/>
</dbReference>